<feature type="compositionally biased region" description="Basic and acidic residues" evidence="1">
    <location>
        <begin position="32"/>
        <end position="43"/>
    </location>
</feature>
<feature type="compositionally biased region" description="Basic and acidic residues" evidence="1">
    <location>
        <begin position="54"/>
        <end position="63"/>
    </location>
</feature>
<feature type="region of interest" description="Disordered" evidence="1">
    <location>
        <begin position="1"/>
        <end position="64"/>
    </location>
</feature>
<keyword evidence="2" id="KW-1185">Reference proteome</keyword>
<dbReference type="OrthoDB" id="6932441at2759"/>
<gene>
    <name evidence="3" type="primary">LOC111361800</name>
</gene>
<proteinExistence type="predicted"/>
<dbReference type="Proteomes" id="UP000301870">
    <property type="component" value="Unplaced"/>
</dbReference>
<dbReference type="AlphaFoldDB" id="A0A9J7J085"/>
<evidence type="ECO:0000313" key="2">
    <source>
        <dbReference type="Proteomes" id="UP000301870"/>
    </source>
</evidence>
<feature type="region of interest" description="Disordered" evidence="1">
    <location>
        <begin position="106"/>
        <end position="151"/>
    </location>
</feature>
<dbReference type="GeneID" id="111361800"/>
<evidence type="ECO:0000256" key="1">
    <source>
        <dbReference type="SAM" id="MobiDB-lite"/>
    </source>
</evidence>
<organism evidence="2 3">
    <name type="scientific">Spodoptera litura</name>
    <name type="common">Asian cotton leafworm</name>
    <dbReference type="NCBI Taxonomy" id="69820"/>
    <lineage>
        <taxon>Eukaryota</taxon>
        <taxon>Metazoa</taxon>
        <taxon>Ecdysozoa</taxon>
        <taxon>Arthropoda</taxon>
        <taxon>Hexapoda</taxon>
        <taxon>Insecta</taxon>
        <taxon>Pterygota</taxon>
        <taxon>Neoptera</taxon>
        <taxon>Endopterygota</taxon>
        <taxon>Lepidoptera</taxon>
        <taxon>Glossata</taxon>
        <taxon>Ditrysia</taxon>
        <taxon>Noctuoidea</taxon>
        <taxon>Noctuidae</taxon>
        <taxon>Amphipyrinae</taxon>
        <taxon>Spodoptera</taxon>
    </lineage>
</organism>
<feature type="region of interest" description="Disordered" evidence="1">
    <location>
        <begin position="198"/>
        <end position="226"/>
    </location>
</feature>
<feature type="region of interest" description="Disordered" evidence="1">
    <location>
        <begin position="313"/>
        <end position="339"/>
    </location>
</feature>
<feature type="compositionally biased region" description="Basic and acidic residues" evidence="1">
    <location>
        <begin position="313"/>
        <end position="333"/>
    </location>
</feature>
<accession>A0A9J7J085</accession>
<reference evidence="3" key="1">
    <citation type="submission" date="2025-08" db="UniProtKB">
        <authorList>
            <consortium name="RefSeq"/>
        </authorList>
    </citation>
    <scope>IDENTIFICATION</scope>
    <source>
        <strain evidence="3">Ishihara</strain>
        <tissue evidence="3">Whole body</tissue>
    </source>
</reference>
<protein>
    <submittedName>
        <fullName evidence="3">MATH and LRR domain-containing protein PFE0570w-like</fullName>
    </submittedName>
</protein>
<name>A0A9J7J085_SPOLT</name>
<feature type="compositionally biased region" description="Polar residues" evidence="1">
    <location>
        <begin position="44"/>
        <end position="53"/>
    </location>
</feature>
<evidence type="ECO:0000313" key="3">
    <source>
        <dbReference type="RefSeq" id="XP_022833974.1"/>
    </source>
</evidence>
<dbReference type="KEGG" id="sliu:111361800"/>
<sequence length="588" mass="66685">MSSKTSRKVPTRSKVEPIVTRTKSAQQRRQLKNKEKKIEKPELTKQQIKSTNLKTDKCPKKALPEPIQIPDDVIEQVEYYPDKLKRDVAAKKIRLKPKHNFTVIASTNKRKLATPQKGIKSPPPLPTASHSLLKSRKTRAPRSSSPEPTVQEMVRIMEESRSLSDEDFMEILTCPSPVWWEDPPDGGYSEDSIIMISPEPPAEKTTGNKKRKMFINPPNDNEIKTDNKTDEKFVKKKLKLENVLGNIKNKCIKQIDNPKNEITDEPIIKLSESEGEISDLSFNEEEILKNLENMDIPVETLIKREQDTATVVKKESLEQSDSRITQKSEKNDDTSTSVDVKPKIKEECAINSEVSNNNKEADLNSLCEVSVRENDKNSVENSNSNNSVDAKCNKDLGCTSINSNKSITEISDASSTNKKTNNVNKLITVRKIRPEQFKNDFNLGNELKSVENSKNIVIDSVRGKLDDFFKQCKSSKRIKIGDSPIPAISMTDVKEEITDNEEKEIDCKTKVMNEENRLKSCECDNSKTENDNTDNSCEKCQKCKKAVILPCHSCNFLAETNEVYKKHILSCKDVARIPWSHNYVLNQT</sequence>
<dbReference type="RefSeq" id="XP_022833974.1">
    <property type="nucleotide sequence ID" value="XM_022978206.1"/>
</dbReference>
<feature type="compositionally biased region" description="Basic residues" evidence="1">
    <location>
        <begin position="1"/>
        <end position="11"/>
    </location>
</feature>